<dbReference type="InterPro" id="IPR018660">
    <property type="entry name" value="MliC"/>
</dbReference>
<proteinExistence type="predicted"/>
<sequence length="279" mass="29684">MRLTLPLLLALAACSAQTDRNVTAPDNAVAPGNDPAALPDEPRAVPTAAATPSGPAMPANEAPMAQDGAQGAAKVVQKYYALLEAGKYSQAYRLWEPGAAGMTPDAFAASFGRYAEYHAKVGTPGRVDSGAGQRYVTVPVEVFGTLRPDTRPFNMRGSIVLHRTAEIDGATPEQRSWRIRSADITPRSGEAAPTPQPGEDNRSTARYRCMDGSRLVARFDPERDRVTVVRGGKALATLQGERVASGIRYTARGYELRGKGSDMTFTAPGLPPIACTVIR</sequence>
<dbReference type="SUPFAM" id="SSF141488">
    <property type="entry name" value="YdhA-like"/>
    <property type="match status" value="1"/>
</dbReference>
<feature type="region of interest" description="Disordered" evidence="5">
    <location>
        <begin position="23"/>
        <end position="65"/>
    </location>
</feature>
<dbReference type="RefSeq" id="WP_317226905.1">
    <property type="nucleotide sequence ID" value="NZ_JAWJEJ010000001.1"/>
</dbReference>
<comment type="caution">
    <text evidence="8">The sequence shown here is derived from an EMBL/GenBank/DDBJ whole genome shotgun (WGS) entry which is preliminary data.</text>
</comment>
<gene>
    <name evidence="8" type="ORF">RZN05_12340</name>
</gene>
<evidence type="ECO:0000256" key="1">
    <source>
        <dbReference type="ARBA" id="ARBA00022729"/>
    </source>
</evidence>
<dbReference type="InterPro" id="IPR036328">
    <property type="entry name" value="MliC_sf"/>
</dbReference>
<keyword evidence="4" id="KW-0449">Lipoprotein</keyword>
<evidence type="ECO:0000256" key="4">
    <source>
        <dbReference type="ARBA" id="ARBA00023288"/>
    </source>
</evidence>
<evidence type="ECO:0000256" key="2">
    <source>
        <dbReference type="ARBA" id="ARBA00023136"/>
    </source>
</evidence>
<dbReference type="EMBL" id="JAWJEJ010000001">
    <property type="protein sequence ID" value="MDV3457776.1"/>
    <property type="molecule type" value="Genomic_DNA"/>
</dbReference>
<dbReference type="Pfam" id="PF09864">
    <property type="entry name" value="MliC"/>
    <property type="match status" value="1"/>
</dbReference>
<accession>A0ABU3Y8Q4</accession>
<feature type="signal peptide" evidence="6">
    <location>
        <begin position="1"/>
        <end position="18"/>
    </location>
</feature>
<reference evidence="8 9" key="1">
    <citation type="submission" date="2023-10" db="EMBL/GenBank/DDBJ databases">
        <title>Sphingomonas sp. HF-S4 16S ribosomal RNA gene Genome sequencing and assembly.</title>
        <authorList>
            <person name="Lee H."/>
        </authorList>
    </citation>
    <scope>NUCLEOTIDE SEQUENCE [LARGE SCALE GENOMIC DNA]</scope>
    <source>
        <strain evidence="8 9">HF-S4</strain>
    </source>
</reference>
<evidence type="ECO:0000313" key="9">
    <source>
        <dbReference type="Proteomes" id="UP001273531"/>
    </source>
</evidence>
<evidence type="ECO:0000256" key="3">
    <source>
        <dbReference type="ARBA" id="ARBA00023139"/>
    </source>
</evidence>
<feature type="domain" description="C-type lysozyme inhibitor" evidence="7">
    <location>
        <begin position="207"/>
        <end position="268"/>
    </location>
</feature>
<protein>
    <submittedName>
        <fullName evidence="8">MliC family protein</fullName>
    </submittedName>
</protein>
<evidence type="ECO:0000256" key="5">
    <source>
        <dbReference type="SAM" id="MobiDB-lite"/>
    </source>
</evidence>
<feature type="region of interest" description="Disordered" evidence="5">
    <location>
        <begin position="170"/>
        <end position="204"/>
    </location>
</feature>
<feature type="chain" id="PRO_5046590100" evidence="6">
    <location>
        <begin position="19"/>
        <end position="279"/>
    </location>
</feature>
<dbReference type="Gene3D" id="2.40.128.200">
    <property type="match status" value="1"/>
</dbReference>
<keyword evidence="3" id="KW-0564">Palmitate</keyword>
<keyword evidence="9" id="KW-1185">Reference proteome</keyword>
<dbReference type="Proteomes" id="UP001273531">
    <property type="component" value="Unassembled WGS sequence"/>
</dbReference>
<evidence type="ECO:0000259" key="7">
    <source>
        <dbReference type="Pfam" id="PF09864"/>
    </source>
</evidence>
<organism evidence="8 9">
    <name type="scientific">Sphingomonas agrestis</name>
    <dbReference type="NCBI Taxonomy" id="3080540"/>
    <lineage>
        <taxon>Bacteria</taxon>
        <taxon>Pseudomonadati</taxon>
        <taxon>Pseudomonadota</taxon>
        <taxon>Alphaproteobacteria</taxon>
        <taxon>Sphingomonadales</taxon>
        <taxon>Sphingomonadaceae</taxon>
        <taxon>Sphingomonas</taxon>
    </lineage>
</organism>
<keyword evidence="1 6" id="KW-0732">Signal</keyword>
<evidence type="ECO:0000313" key="8">
    <source>
        <dbReference type="EMBL" id="MDV3457776.1"/>
    </source>
</evidence>
<name>A0ABU3Y8Q4_9SPHN</name>
<keyword evidence="2" id="KW-0472">Membrane</keyword>
<evidence type="ECO:0000256" key="6">
    <source>
        <dbReference type="SAM" id="SignalP"/>
    </source>
</evidence>